<keyword evidence="1" id="KW-0472">Membrane</keyword>
<reference evidence="3 4" key="1">
    <citation type="submission" date="2020-12" db="EMBL/GenBank/DDBJ databases">
        <authorList>
            <person name="Zhou J."/>
        </authorList>
    </citation>
    <scope>NUCLEOTIDE SEQUENCE [LARGE SCALE GENOMIC DNA]</scope>
    <source>
        <strain evidence="3 4">CCUG 61299</strain>
    </source>
</reference>
<evidence type="ECO:0000259" key="2">
    <source>
        <dbReference type="PROSITE" id="PS50911"/>
    </source>
</evidence>
<accession>A0A7T7MAR1</accession>
<dbReference type="RefSeq" id="WP_200276090.1">
    <property type="nucleotide sequence ID" value="NZ_CP066802.1"/>
</dbReference>
<dbReference type="SUPFAM" id="SSF54001">
    <property type="entry name" value="Cysteine proteinases"/>
    <property type="match status" value="1"/>
</dbReference>
<dbReference type="AlphaFoldDB" id="A0A7T7MAR1"/>
<feature type="domain" description="Peptidase C51" evidence="2">
    <location>
        <begin position="290"/>
        <end position="435"/>
    </location>
</feature>
<feature type="transmembrane region" description="Helical" evidence="1">
    <location>
        <begin position="230"/>
        <end position="263"/>
    </location>
</feature>
<keyword evidence="1" id="KW-1133">Transmembrane helix</keyword>
<protein>
    <submittedName>
        <fullName evidence="3">CHAP domain-containing protein</fullName>
    </submittedName>
</protein>
<evidence type="ECO:0000256" key="1">
    <source>
        <dbReference type="SAM" id="Phobius"/>
    </source>
</evidence>
<evidence type="ECO:0000313" key="3">
    <source>
        <dbReference type="EMBL" id="QQM67472.1"/>
    </source>
</evidence>
<keyword evidence="1" id="KW-0812">Transmembrane</keyword>
<sequence length="567" mass="59030">MATPSLNIRGTEGAGSLIEDHVSKVTVSARVSHALEVTGRVTGDVATTAARGTVVAARYGAMVGKAGVKVGKAGAKVGGKGVAAGAKTGVAFKANVEAEDSIAVGGGKTVAQIAGKKGAQLSKQVATAPIKVATAPLKVAKASVKAGRRYGANQLGLMVERSIRAKAGVAQRNVHVGLTGKVRRGSGILSKGSARAAKAGKKVGKTASKNILKRAADVAVRIASRIIGKIVAVLALKATAVLLVIMALCAIVVLVLAVIASFIPSWLAGDEADNPPTSGAGVAGVVVAGMGNDYPYKDRPYNTVNITTQYYFGNCTDFAIWRVNRDDGDTTEPWTHTNANTTPAGGHGYQWGAPSALPGWEIVKKPSPGDIISFAAGSEHGRWNSLFGHVAYIGQVSADGSMVTENYGTGEYFQMTYTGARVAELVSSGQAVIKHNPHSKVKVVTENGVSTVSNVHLAPAGTTAAAAQETARKMMPSYGWDNNQFACLVELWNHESGWNYQAENPSSGAYGIPQSLPASKMAAAGPDWRTNPATQIKWGMDYIAARPDYGNPCAAWALWQARSPHWY</sequence>
<keyword evidence="4" id="KW-1185">Reference proteome</keyword>
<dbReference type="InterPro" id="IPR007921">
    <property type="entry name" value="CHAP_dom"/>
</dbReference>
<dbReference type="Proteomes" id="UP000595895">
    <property type="component" value="Chromosome"/>
</dbReference>
<evidence type="ECO:0000313" key="4">
    <source>
        <dbReference type="Proteomes" id="UP000595895"/>
    </source>
</evidence>
<dbReference type="InterPro" id="IPR038765">
    <property type="entry name" value="Papain-like_cys_pep_sf"/>
</dbReference>
<dbReference type="InterPro" id="IPR023346">
    <property type="entry name" value="Lysozyme-like_dom_sf"/>
</dbReference>
<proteinExistence type="predicted"/>
<dbReference type="PROSITE" id="PS50911">
    <property type="entry name" value="CHAP"/>
    <property type="match status" value="1"/>
</dbReference>
<dbReference type="Gene3D" id="1.10.530.10">
    <property type="match status" value="1"/>
</dbReference>
<dbReference type="EMBL" id="CP066802">
    <property type="protein sequence ID" value="QQM67472.1"/>
    <property type="molecule type" value="Genomic_DNA"/>
</dbReference>
<organism evidence="3 4">
    <name type="scientific">Actinomyces weissii</name>
    <dbReference type="NCBI Taxonomy" id="675090"/>
    <lineage>
        <taxon>Bacteria</taxon>
        <taxon>Bacillati</taxon>
        <taxon>Actinomycetota</taxon>
        <taxon>Actinomycetes</taxon>
        <taxon>Actinomycetales</taxon>
        <taxon>Actinomycetaceae</taxon>
        <taxon>Actinomyces</taxon>
    </lineage>
</organism>
<dbReference type="SUPFAM" id="SSF53955">
    <property type="entry name" value="Lysozyme-like"/>
    <property type="match status" value="1"/>
</dbReference>
<dbReference type="Gene3D" id="3.90.1720.10">
    <property type="entry name" value="endopeptidase domain like (from Nostoc punctiforme)"/>
    <property type="match status" value="1"/>
</dbReference>
<name>A0A7T7MAR1_9ACTO</name>
<gene>
    <name evidence="3" type="ORF">JG540_00760</name>
</gene>
<dbReference type="KEGG" id="awe:JG540_00760"/>
<dbReference type="Pfam" id="PF05257">
    <property type="entry name" value="CHAP"/>
    <property type="match status" value="1"/>
</dbReference>